<comment type="caution">
    <text evidence="1">The sequence shown here is derived from an EMBL/GenBank/DDBJ whole genome shotgun (WGS) entry which is preliminary data.</text>
</comment>
<name>A0ACC3N451_9PEZI</name>
<reference evidence="1" key="1">
    <citation type="submission" date="2023-07" db="EMBL/GenBank/DDBJ databases">
        <title>Black Yeasts Isolated from many extreme environments.</title>
        <authorList>
            <person name="Coleine C."/>
            <person name="Stajich J.E."/>
            <person name="Selbmann L."/>
        </authorList>
    </citation>
    <scope>NUCLEOTIDE SEQUENCE</scope>
    <source>
        <strain evidence="1">CCFEE 5714</strain>
    </source>
</reference>
<dbReference type="EMBL" id="JAUTXU010000093">
    <property type="protein sequence ID" value="KAK3709393.1"/>
    <property type="molecule type" value="Genomic_DNA"/>
</dbReference>
<evidence type="ECO:0000313" key="1">
    <source>
        <dbReference type="EMBL" id="KAK3709393.1"/>
    </source>
</evidence>
<protein>
    <submittedName>
        <fullName evidence="1">Uncharacterized protein</fullName>
    </submittedName>
</protein>
<accession>A0ACC3N451</accession>
<organism evidence="1 2">
    <name type="scientific">Vermiconidia calcicola</name>
    <dbReference type="NCBI Taxonomy" id="1690605"/>
    <lineage>
        <taxon>Eukaryota</taxon>
        <taxon>Fungi</taxon>
        <taxon>Dikarya</taxon>
        <taxon>Ascomycota</taxon>
        <taxon>Pezizomycotina</taxon>
        <taxon>Dothideomycetes</taxon>
        <taxon>Dothideomycetidae</taxon>
        <taxon>Mycosphaerellales</taxon>
        <taxon>Extremaceae</taxon>
        <taxon>Vermiconidia</taxon>
    </lineage>
</organism>
<sequence length="483" mass="51986">MSATIASEATLSSVLHASLGGSPPRIVAARGNYLRTEDGVDILDASGGAAVSCIGHGHPRVIQAIKDQLDAVEYCFSPWFTTAAYERLAKFLTDSTGGVMQKVFVCSSGAEAVEAALKMARQYFMELAEPQPQRTRFIARDRSYHGNTLGSLSVSGHKARRTIYEPMLSQNMTHVSPCFAYRGMKADETDEQYVARLAQELEDEFQRVGSDTVCGFVAETVAGLTLGGVPPVPGYLKAMKAVCDKHGALFILDEVFAGMGRTGTLHAWEQEGVVPHLQTIAKGLGAGYQAVGALLVSKQVVDVLSKGTKAFVHFQTYHGHPLACAAAYEVQQVIKDEGLIENCREMGAYLGELLKERLGSHKHVGDIRGRGLVWGVSIDHSSARYCRGARANECLQIEIVKDRQTKQPFPVTDKIAPTIHATGLRKEFAISLIPGGGVADGTHGDLIVLAPAYNVTKMDVELIVGRAAKAIEHVLGGQRDAKL</sequence>
<gene>
    <name evidence="1" type="ORF">LTR37_010954</name>
</gene>
<proteinExistence type="predicted"/>
<dbReference type="Proteomes" id="UP001281147">
    <property type="component" value="Unassembled WGS sequence"/>
</dbReference>
<keyword evidence="2" id="KW-1185">Reference proteome</keyword>
<evidence type="ECO:0000313" key="2">
    <source>
        <dbReference type="Proteomes" id="UP001281147"/>
    </source>
</evidence>